<reference evidence="2 4" key="1">
    <citation type="submission" date="2015-10" db="EMBL/GenBank/DDBJ databases">
        <title>Draft genomes sequences of Candida glabrata isolates 1A, 1B, 2A, 2B, 3A and 3B.</title>
        <authorList>
            <person name="Haavelsrud O.E."/>
            <person name="Gaustad P."/>
        </authorList>
    </citation>
    <scope>NUCLEOTIDE SEQUENCE [LARGE SCALE GENOMIC DNA]</scope>
    <source>
        <strain evidence="2">910700640</strain>
    </source>
</reference>
<name>A0A0W0CIL7_CANGB</name>
<dbReference type="VEuPathDB" id="FungiDB:GVI51_L12727"/>
<evidence type="ECO:0000256" key="1">
    <source>
        <dbReference type="SAM" id="MobiDB-lite"/>
    </source>
</evidence>
<sequence>MPVKVKVKRERVDESLKRKRPPPLEFKRKRNIVVRYVGPTVRRIPLFVPQYVPTPMYFLPQPYQVEHRGKNKIVDIMSPITHGVAEGVTVAEEDSQDDCEDDHSIEERDEDKVEGEAEAVAEAEAEAEGEAEAGPEIPSGAGDDTCTGGQGTLENHHITSQETNQDIEYKADQEEGEKTCVEANCDGDKKCEEDDDHSHLAIEDGAIPTPNITRDVQGAFTKDVQGAITINNHSYEFQFPSRTAETDRKLFLSICNKIWSERPTK</sequence>
<feature type="region of interest" description="Disordered" evidence="1">
    <location>
        <begin position="90"/>
        <end position="164"/>
    </location>
</feature>
<proteinExistence type="predicted"/>
<evidence type="ECO:0000313" key="4">
    <source>
        <dbReference type="Proteomes" id="UP000054886"/>
    </source>
</evidence>
<dbReference type="AlphaFoldDB" id="A0A0W0CIL7"/>
<feature type="region of interest" description="Disordered" evidence="1">
    <location>
        <begin position="1"/>
        <end position="21"/>
    </location>
</feature>
<dbReference type="VEuPathDB" id="FungiDB:GWK60_L16709"/>
<organism evidence="2 4">
    <name type="scientific">Candida glabrata</name>
    <name type="common">Yeast</name>
    <name type="synonym">Torulopsis glabrata</name>
    <dbReference type="NCBI Taxonomy" id="5478"/>
    <lineage>
        <taxon>Eukaryota</taxon>
        <taxon>Fungi</taxon>
        <taxon>Dikarya</taxon>
        <taxon>Ascomycota</taxon>
        <taxon>Saccharomycotina</taxon>
        <taxon>Saccharomycetes</taxon>
        <taxon>Saccharomycetales</taxon>
        <taxon>Saccharomycetaceae</taxon>
        <taxon>Nakaseomyces</taxon>
    </lineage>
</organism>
<feature type="compositionally biased region" description="Acidic residues" evidence="1">
    <location>
        <begin position="91"/>
        <end position="109"/>
    </location>
</feature>
<gene>
    <name evidence="3" type="ORF">AO440_004846</name>
    <name evidence="2" type="ORF">AO440_005044</name>
</gene>
<comment type="caution">
    <text evidence="2">The sequence shown here is derived from an EMBL/GenBank/DDBJ whole genome shotgun (WGS) entry which is preliminary data.</text>
</comment>
<dbReference type="VEuPathDB" id="FungiDB:B1J91_L12782g"/>
<dbReference type="EMBL" id="LLZZ01000122">
    <property type="protein sequence ID" value="KTB02882.1"/>
    <property type="molecule type" value="Genomic_DNA"/>
</dbReference>
<dbReference type="Proteomes" id="UP000054886">
    <property type="component" value="Unassembled WGS sequence"/>
</dbReference>
<feature type="compositionally biased region" description="Acidic residues" evidence="1">
    <location>
        <begin position="116"/>
        <end position="133"/>
    </location>
</feature>
<dbReference type="VEuPathDB" id="FungiDB:CAGL0L12782g"/>
<evidence type="ECO:0000313" key="3">
    <source>
        <dbReference type="EMBL" id="KTB02882.1"/>
    </source>
</evidence>
<accession>A0A0W0CIL7</accession>
<dbReference type="EMBL" id="LLZZ01000146">
    <property type="protein sequence ID" value="KTA99260.1"/>
    <property type="molecule type" value="Genomic_DNA"/>
</dbReference>
<evidence type="ECO:0000313" key="2">
    <source>
        <dbReference type="EMBL" id="KTA99260.1"/>
    </source>
</evidence>
<protein>
    <submittedName>
        <fullName evidence="2">Down-regulator of invasive growth 1</fullName>
    </submittedName>
</protein>